<dbReference type="KEGG" id="spar:SPRG_10654"/>
<evidence type="ECO:0000313" key="2">
    <source>
        <dbReference type="Proteomes" id="UP000030745"/>
    </source>
</evidence>
<dbReference type="Proteomes" id="UP000030745">
    <property type="component" value="Unassembled WGS sequence"/>
</dbReference>
<reference evidence="1 2" key="1">
    <citation type="journal article" date="2013" name="PLoS Genet.">
        <title>Distinctive expansion of potential virulence genes in the genome of the oomycete fish pathogen Saprolegnia parasitica.</title>
        <authorList>
            <person name="Jiang R.H."/>
            <person name="de Bruijn I."/>
            <person name="Haas B.J."/>
            <person name="Belmonte R."/>
            <person name="Lobach L."/>
            <person name="Christie J."/>
            <person name="van den Ackerveken G."/>
            <person name="Bottin A."/>
            <person name="Bulone V."/>
            <person name="Diaz-Moreno S.M."/>
            <person name="Dumas B."/>
            <person name="Fan L."/>
            <person name="Gaulin E."/>
            <person name="Govers F."/>
            <person name="Grenville-Briggs L.J."/>
            <person name="Horner N.R."/>
            <person name="Levin J.Z."/>
            <person name="Mammella M."/>
            <person name="Meijer H.J."/>
            <person name="Morris P."/>
            <person name="Nusbaum C."/>
            <person name="Oome S."/>
            <person name="Phillips A.J."/>
            <person name="van Rooyen D."/>
            <person name="Rzeszutek E."/>
            <person name="Saraiva M."/>
            <person name="Secombes C.J."/>
            <person name="Seidl M.F."/>
            <person name="Snel B."/>
            <person name="Stassen J.H."/>
            <person name="Sykes S."/>
            <person name="Tripathy S."/>
            <person name="van den Berg H."/>
            <person name="Vega-Arreguin J.C."/>
            <person name="Wawra S."/>
            <person name="Young S.K."/>
            <person name="Zeng Q."/>
            <person name="Dieguez-Uribeondo J."/>
            <person name="Russ C."/>
            <person name="Tyler B.M."/>
            <person name="van West P."/>
        </authorList>
    </citation>
    <scope>NUCLEOTIDE SEQUENCE [LARGE SCALE GENOMIC DNA]</scope>
    <source>
        <strain evidence="1 2">CBS 223.65</strain>
    </source>
</reference>
<accession>A0A067C092</accession>
<dbReference type="EMBL" id="KK583247">
    <property type="protein sequence ID" value="KDO23958.1"/>
    <property type="molecule type" value="Genomic_DNA"/>
</dbReference>
<protein>
    <submittedName>
        <fullName evidence="1">Uncharacterized protein</fullName>
    </submittedName>
</protein>
<keyword evidence="2" id="KW-1185">Reference proteome</keyword>
<dbReference type="AlphaFoldDB" id="A0A067C092"/>
<dbReference type="GeneID" id="24132754"/>
<dbReference type="RefSeq" id="XP_012205280.1">
    <property type="nucleotide sequence ID" value="XM_012349890.1"/>
</dbReference>
<dbReference type="OrthoDB" id="59683at2759"/>
<gene>
    <name evidence="1" type="ORF">SPRG_10654</name>
</gene>
<proteinExistence type="predicted"/>
<name>A0A067C092_SAPPC</name>
<organism evidence="1 2">
    <name type="scientific">Saprolegnia parasitica (strain CBS 223.65)</name>
    <dbReference type="NCBI Taxonomy" id="695850"/>
    <lineage>
        <taxon>Eukaryota</taxon>
        <taxon>Sar</taxon>
        <taxon>Stramenopiles</taxon>
        <taxon>Oomycota</taxon>
        <taxon>Saprolegniomycetes</taxon>
        <taxon>Saprolegniales</taxon>
        <taxon>Saprolegniaceae</taxon>
        <taxon>Saprolegnia</taxon>
    </lineage>
</organism>
<sequence>MNWMLLLTLLNLVMTGLYFYKSVVLLELTQELNTFDKLHTEFGRQDMLAAWEKIEDFHDGHEHPACVLQEYAVGNMAHVKAVDTARARLVHWYQKVAYFHRHGLLEDRLFAEFPGAFRTQQFIDRVEPLTLLVCAQRGAPDCHLLFDSLRAMYALPARTQERSGKMACVPEPTLATTAAQEKEEL</sequence>
<dbReference type="OMA" id="KHEYILR"/>
<evidence type="ECO:0000313" key="1">
    <source>
        <dbReference type="EMBL" id="KDO23958.1"/>
    </source>
</evidence>
<dbReference type="VEuPathDB" id="FungiDB:SPRG_10654"/>